<comment type="caution">
    <text evidence="1">The sequence shown here is derived from an EMBL/GenBank/DDBJ whole genome shotgun (WGS) entry which is preliminary data.</text>
</comment>
<protein>
    <submittedName>
        <fullName evidence="1">Uncharacterized protein</fullName>
    </submittedName>
</protein>
<dbReference type="AlphaFoldDB" id="A0A9D9NM24"/>
<proteinExistence type="predicted"/>
<organism evidence="1 2">
    <name type="scientific">Candidatus Cryptobacteroides excrementipullorum</name>
    <dbReference type="NCBI Taxonomy" id="2840761"/>
    <lineage>
        <taxon>Bacteria</taxon>
        <taxon>Pseudomonadati</taxon>
        <taxon>Bacteroidota</taxon>
        <taxon>Bacteroidia</taxon>
        <taxon>Bacteroidales</taxon>
        <taxon>Candidatus Cryptobacteroides</taxon>
    </lineage>
</organism>
<evidence type="ECO:0000313" key="2">
    <source>
        <dbReference type="Proteomes" id="UP000823771"/>
    </source>
</evidence>
<sequence length="109" mass="12064">MKIKEEYTGIPGEEIWKHVVSFVQENGSFTSVTGIRYSATFVGSCIFVKGGTPGTKRADTGEYLTGKDFVSAYGIVRNFPDINTSIVKPYIRRQQTPFIGLLYCAGIIE</sequence>
<gene>
    <name evidence="1" type="ORF">IAB80_06210</name>
</gene>
<accession>A0A9D9NM24</accession>
<dbReference type="EMBL" id="JADILZ010000054">
    <property type="protein sequence ID" value="MBO8478460.1"/>
    <property type="molecule type" value="Genomic_DNA"/>
</dbReference>
<reference evidence="1" key="1">
    <citation type="submission" date="2020-10" db="EMBL/GenBank/DDBJ databases">
        <authorList>
            <person name="Gilroy R."/>
        </authorList>
    </citation>
    <scope>NUCLEOTIDE SEQUENCE</scope>
    <source>
        <strain evidence="1">2478</strain>
    </source>
</reference>
<name>A0A9D9NM24_9BACT</name>
<reference evidence="1" key="2">
    <citation type="journal article" date="2021" name="PeerJ">
        <title>Extensive microbial diversity within the chicken gut microbiome revealed by metagenomics and culture.</title>
        <authorList>
            <person name="Gilroy R."/>
            <person name="Ravi A."/>
            <person name="Getino M."/>
            <person name="Pursley I."/>
            <person name="Horton D.L."/>
            <person name="Alikhan N.F."/>
            <person name="Baker D."/>
            <person name="Gharbi K."/>
            <person name="Hall N."/>
            <person name="Watson M."/>
            <person name="Adriaenssens E.M."/>
            <person name="Foster-Nyarko E."/>
            <person name="Jarju S."/>
            <person name="Secka A."/>
            <person name="Antonio M."/>
            <person name="Oren A."/>
            <person name="Chaudhuri R.R."/>
            <person name="La Ragione R."/>
            <person name="Hildebrand F."/>
            <person name="Pallen M.J."/>
        </authorList>
    </citation>
    <scope>NUCLEOTIDE SEQUENCE</scope>
    <source>
        <strain evidence="1">2478</strain>
    </source>
</reference>
<dbReference type="Proteomes" id="UP000823771">
    <property type="component" value="Unassembled WGS sequence"/>
</dbReference>
<evidence type="ECO:0000313" key="1">
    <source>
        <dbReference type="EMBL" id="MBO8478460.1"/>
    </source>
</evidence>